<dbReference type="OrthoDB" id="111592at2157"/>
<gene>
    <name evidence="3" type="ORF">CUJ86_01140</name>
</gene>
<feature type="domain" description="AB hydrolase-1" evidence="2">
    <location>
        <begin position="77"/>
        <end position="277"/>
    </location>
</feature>
<dbReference type="AlphaFoldDB" id="A0A483CZA2"/>
<evidence type="ECO:0000259" key="2">
    <source>
        <dbReference type="Pfam" id="PF12697"/>
    </source>
</evidence>
<reference evidence="3 4" key="1">
    <citation type="submission" date="2017-11" db="EMBL/GenBank/DDBJ databases">
        <title>Isolation and Characterization of Methanofollis Species from Methane Seep Offshore SW Taiwan.</title>
        <authorList>
            <person name="Teng N.-H."/>
            <person name="Lai M.-C."/>
            <person name="Chen S.-C."/>
        </authorList>
    </citation>
    <scope>NUCLEOTIDE SEQUENCE [LARGE SCALE GENOMIC DNA]</scope>
    <source>
        <strain evidence="3 4">FWC-SCC2</strain>
    </source>
</reference>
<dbReference type="PANTHER" id="PTHR43358:SF4">
    <property type="entry name" value="ALPHA_BETA HYDROLASE FOLD-1 DOMAIN-CONTAINING PROTEIN"/>
    <property type="match status" value="1"/>
</dbReference>
<protein>
    <recommendedName>
        <fullName evidence="2">AB hydrolase-1 domain-containing protein</fullName>
    </recommendedName>
</protein>
<dbReference type="EMBL" id="PGCL01000001">
    <property type="protein sequence ID" value="TAJ45379.1"/>
    <property type="molecule type" value="Genomic_DNA"/>
</dbReference>
<dbReference type="RefSeq" id="WP_130645728.1">
    <property type="nucleotide sequence ID" value="NZ_PGCL01000001.1"/>
</dbReference>
<organism evidence="3 4">
    <name type="scientific">Methanofollis fontis</name>
    <dbReference type="NCBI Taxonomy" id="2052832"/>
    <lineage>
        <taxon>Archaea</taxon>
        <taxon>Methanobacteriati</taxon>
        <taxon>Methanobacteriota</taxon>
        <taxon>Stenosarchaea group</taxon>
        <taxon>Methanomicrobia</taxon>
        <taxon>Methanomicrobiales</taxon>
        <taxon>Methanomicrobiaceae</taxon>
        <taxon>Methanofollis</taxon>
    </lineage>
</organism>
<dbReference type="Gene3D" id="3.40.50.1820">
    <property type="entry name" value="alpha/beta hydrolase"/>
    <property type="match status" value="1"/>
</dbReference>
<dbReference type="InterPro" id="IPR000073">
    <property type="entry name" value="AB_hydrolase_1"/>
</dbReference>
<evidence type="ECO:0000256" key="1">
    <source>
        <dbReference type="SAM" id="Phobius"/>
    </source>
</evidence>
<dbReference type="SUPFAM" id="SSF53474">
    <property type="entry name" value="alpha/beta-Hydrolases"/>
    <property type="match status" value="1"/>
</dbReference>
<comment type="caution">
    <text evidence="3">The sequence shown here is derived from an EMBL/GenBank/DDBJ whole genome shotgun (WGS) entry which is preliminary data.</text>
</comment>
<sequence length="294" mass="30366">MIPLSFVRLRPLLILTAAVVLLVYIGIPALFGVYAVLPAGEEVGPPPPGFEEVGFTTEDGIPLAAWYAPPSGTGAAIILIHGAGGSRHDICSYALMLQRHGYGVLAPDLRGHGMSGGGTNRFGWESDRDVGAAVAFLEGQEGVRAIGGMGLSLGGEVLLGAASAHPAVEAIVADGATHRSSADLLALESERPLERSFTARLMYAVVALLSGDAAPLPLPESIAGSGSTGYLLIAAGEKPMEEAFARLYAGEAGGRASVWVVPGAGHTGAYSLRPDDYERRVIAFFDAALCRTDS</sequence>
<dbReference type="Pfam" id="PF12697">
    <property type="entry name" value="Abhydrolase_6"/>
    <property type="match status" value="1"/>
</dbReference>
<proteinExistence type="predicted"/>
<dbReference type="InterPro" id="IPR052920">
    <property type="entry name" value="DNA-binding_regulatory"/>
</dbReference>
<name>A0A483CZA2_9EURY</name>
<keyword evidence="1" id="KW-0472">Membrane</keyword>
<dbReference type="PANTHER" id="PTHR43358">
    <property type="entry name" value="ALPHA/BETA-HYDROLASE"/>
    <property type="match status" value="1"/>
</dbReference>
<dbReference type="Proteomes" id="UP000292580">
    <property type="component" value="Unassembled WGS sequence"/>
</dbReference>
<keyword evidence="4" id="KW-1185">Reference proteome</keyword>
<feature type="transmembrane region" description="Helical" evidence="1">
    <location>
        <begin position="12"/>
        <end position="37"/>
    </location>
</feature>
<evidence type="ECO:0000313" key="3">
    <source>
        <dbReference type="EMBL" id="TAJ45379.1"/>
    </source>
</evidence>
<dbReference type="InterPro" id="IPR029058">
    <property type="entry name" value="AB_hydrolase_fold"/>
</dbReference>
<evidence type="ECO:0000313" key="4">
    <source>
        <dbReference type="Proteomes" id="UP000292580"/>
    </source>
</evidence>
<keyword evidence="1" id="KW-0812">Transmembrane</keyword>
<accession>A0A483CZA2</accession>
<keyword evidence="1" id="KW-1133">Transmembrane helix</keyword>